<dbReference type="RefSeq" id="WP_378071202.1">
    <property type="nucleotide sequence ID" value="NZ_JBHSBL010000024.1"/>
</dbReference>
<feature type="chain" id="PRO_5046516747" description="Crystal protein ET79" evidence="1">
    <location>
        <begin position="31"/>
        <end position="150"/>
    </location>
</feature>
<dbReference type="Gene3D" id="2.60.270.50">
    <property type="match status" value="1"/>
</dbReference>
<reference evidence="3" key="1">
    <citation type="journal article" date="2019" name="Int. J. Syst. Evol. Microbiol.">
        <title>The Global Catalogue of Microorganisms (GCM) 10K type strain sequencing project: providing services to taxonomists for standard genome sequencing and annotation.</title>
        <authorList>
            <consortium name="The Broad Institute Genomics Platform"/>
            <consortium name="The Broad Institute Genome Sequencing Center for Infectious Disease"/>
            <person name="Wu L."/>
            <person name="Ma J."/>
        </authorList>
    </citation>
    <scope>NUCLEOTIDE SEQUENCE [LARGE SCALE GENOMIC DNA]</scope>
    <source>
        <strain evidence="3">TBRC 5832</strain>
    </source>
</reference>
<dbReference type="Proteomes" id="UP001595867">
    <property type="component" value="Unassembled WGS sequence"/>
</dbReference>
<comment type="caution">
    <text evidence="2">The sequence shown here is derived from an EMBL/GenBank/DDBJ whole genome shotgun (WGS) entry which is preliminary data.</text>
</comment>
<dbReference type="EMBL" id="JBHSBL010000024">
    <property type="protein sequence ID" value="MFC4070319.1"/>
    <property type="molecule type" value="Genomic_DNA"/>
</dbReference>
<evidence type="ECO:0000313" key="3">
    <source>
        <dbReference type="Proteomes" id="UP001595867"/>
    </source>
</evidence>
<name>A0ABV8J164_9ACTN</name>
<feature type="signal peptide" evidence="1">
    <location>
        <begin position="1"/>
        <end position="30"/>
    </location>
</feature>
<evidence type="ECO:0000256" key="1">
    <source>
        <dbReference type="SAM" id="SignalP"/>
    </source>
</evidence>
<sequence length="150" mass="16228">MSRLTLPRTVSAAVLAAAGVAVSLPGPAAAQPVASPGDRSVAVTVRNHTDVRLTLSDDDIVEGDWTKEPPRTIKRLAVVKFGSESTEDEGGTEATVTYDTTYGEVEFYWRNPWTRDNEFTCDAPDELECEVKGGGLGTHPKVTFEIRDAF</sequence>
<proteinExistence type="predicted"/>
<protein>
    <recommendedName>
        <fullName evidence="4">Crystal protein ET79</fullName>
    </recommendedName>
</protein>
<accession>A0ABV8J164</accession>
<keyword evidence="1" id="KW-0732">Signal</keyword>
<evidence type="ECO:0008006" key="4">
    <source>
        <dbReference type="Google" id="ProtNLM"/>
    </source>
</evidence>
<evidence type="ECO:0000313" key="2">
    <source>
        <dbReference type="EMBL" id="MFC4070319.1"/>
    </source>
</evidence>
<keyword evidence="3" id="KW-1185">Reference proteome</keyword>
<organism evidence="2 3">
    <name type="scientific">Actinoplanes subglobosus</name>
    <dbReference type="NCBI Taxonomy" id="1547892"/>
    <lineage>
        <taxon>Bacteria</taxon>
        <taxon>Bacillati</taxon>
        <taxon>Actinomycetota</taxon>
        <taxon>Actinomycetes</taxon>
        <taxon>Micromonosporales</taxon>
        <taxon>Micromonosporaceae</taxon>
        <taxon>Actinoplanes</taxon>
    </lineage>
</organism>
<gene>
    <name evidence="2" type="ORF">ACFO0C_35780</name>
</gene>